<evidence type="ECO:0000313" key="6">
    <source>
        <dbReference type="EMBL" id="CAJ2500257.1"/>
    </source>
</evidence>
<keyword evidence="4 5" id="KW-0472">Membrane</keyword>
<dbReference type="PANTHER" id="PTHR42718:SF41">
    <property type="entry name" value="MFS TRANSPORTER OF UNKOWN SPECIFICITY (AFU_ORTHOLOGUE AFUA_5G09940)-RELATED"/>
    <property type="match status" value="1"/>
</dbReference>
<dbReference type="GO" id="GO:0022857">
    <property type="term" value="F:transmembrane transporter activity"/>
    <property type="evidence" value="ECO:0007669"/>
    <property type="project" value="InterPro"/>
</dbReference>
<gene>
    <name evidence="6" type="ORF">KHLLAP_LOCUS725</name>
</gene>
<name>A0AAI8V8X6_9PEZI</name>
<reference evidence="6" key="1">
    <citation type="submission" date="2023-10" db="EMBL/GenBank/DDBJ databases">
        <authorList>
            <person name="Hackl T."/>
        </authorList>
    </citation>
    <scope>NUCLEOTIDE SEQUENCE</scope>
</reference>
<feature type="transmembrane region" description="Helical" evidence="5">
    <location>
        <begin position="151"/>
        <end position="173"/>
    </location>
</feature>
<dbReference type="AlphaFoldDB" id="A0AAI8V8X6"/>
<feature type="transmembrane region" description="Helical" evidence="5">
    <location>
        <begin position="289"/>
        <end position="308"/>
    </location>
</feature>
<accession>A0AAI8V8X6</accession>
<feature type="transmembrane region" description="Helical" evidence="5">
    <location>
        <begin position="213"/>
        <end position="232"/>
    </location>
</feature>
<feature type="transmembrane region" description="Helical" evidence="5">
    <location>
        <begin position="185"/>
        <end position="207"/>
    </location>
</feature>
<comment type="caution">
    <text evidence="6">The sequence shown here is derived from an EMBL/GenBank/DDBJ whole genome shotgun (WGS) entry which is preliminary data.</text>
</comment>
<keyword evidence="2 5" id="KW-0812">Transmembrane</keyword>
<feature type="transmembrane region" description="Helical" evidence="5">
    <location>
        <begin position="79"/>
        <end position="99"/>
    </location>
</feature>
<dbReference type="SUPFAM" id="SSF103473">
    <property type="entry name" value="MFS general substrate transporter"/>
    <property type="match status" value="1"/>
</dbReference>
<evidence type="ECO:0000313" key="7">
    <source>
        <dbReference type="Proteomes" id="UP001295740"/>
    </source>
</evidence>
<sequence length="336" mass="36306">MPSIAPLRAKYRSVLQAGREPWVENIGGALIQPNAVALLSTTAGPGRVQNFSIASFAAAASLGGWLGAPLAAVITPWKWMFWCLSILAAVIVGLLWILLPPETPVEHIIMERSTTSAPHWACPGSSFFLVWESRHIKEPIMPLNVFKASSFPTVLLVVLLSAMSFAISLWYMLAWQQIVRGLSMLEIAVTWIPFRIGAIASTLVAAWLIPRLAAQWVLAIGAGAVGLSNLLLATMPAQQIYWAQTLPAINIGSFCPDLPNLSANRLALGLAGTVKAQVIHRDTEGRSVLGYWAALYFAFTIAVLAVLLNTLSVRAPKDQRQGWDDSRNAGVPHASD</sequence>
<dbReference type="PANTHER" id="PTHR42718">
    <property type="entry name" value="MAJOR FACILITATOR SUPERFAMILY MULTIDRUG TRANSPORTER MFSC"/>
    <property type="match status" value="1"/>
</dbReference>
<dbReference type="InterPro" id="IPR011701">
    <property type="entry name" value="MFS"/>
</dbReference>
<dbReference type="GO" id="GO:0016020">
    <property type="term" value="C:membrane"/>
    <property type="evidence" value="ECO:0007669"/>
    <property type="project" value="UniProtKB-SubCell"/>
</dbReference>
<organism evidence="6 7">
    <name type="scientific">Anthostomella pinea</name>
    <dbReference type="NCBI Taxonomy" id="933095"/>
    <lineage>
        <taxon>Eukaryota</taxon>
        <taxon>Fungi</taxon>
        <taxon>Dikarya</taxon>
        <taxon>Ascomycota</taxon>
        <taxon>Pezizomycotina</taxon>
        <taxon>Sordariomycetes</taxon>
        <taxon>Xylariomycetidae</taxon>
        <taxon>Xylariales</taxon>
        <taxon>Xylariaceae</taxon>
        <taxon>Anthostomella</taxon>
    </lineage>
</organism>
<dbReference type="EMBL" id="CAUWAG010000003">
    <property type="protein sequence ID" value="CAJ2500257.1"/>
    <property type="molecule type" value="Genomic_DNA"/>
</dbReference>
<feature type="transmembrane region" description="Helical" evidence="5">
    <location>
        <begin position="51"/>
        <end position="72"/>
    </location>
</feature>
<protein>
    <submittedName>
        <fullName evidence="6">Uu.00g031100.m01.CDS01</fullName>
    </submittedName>
</protein>
<dbReference type="Proteomes" id="UP001295740">
    <property type="component" value="Unassembled WGS sequence"/>
</dbReference>
<evidence type="ECO:0000256" key="5">
    <source>
        <dbReference type="SAM" id="Phobius"/>
    </source>
</evidence>
<keyword evidence="7" id="KW-1185">Reference proteome</keyword>
<keyword evidence="3 5" id="KW-1133">Transmembrane helix</keyword>
<proteinExistence type="predicted"/>
<evidence type="ECO:0000256" key="4">
    <source>
        <dbReference type="ARBA" id="ARBA00023136"/>
    </source>
</evidence>
<dbReference type="InterPro" id="IPR036259">
    <property type="entry name" value="MFS_trans_sf"/>
</dbReference>
<evidence type="ECO:0000256" key="2">
    <source>
        <dbReference type="ARBA" id="ARBA00022692"/>
    </source>
</evidence>
<comment type="subcellular location">
    <subcellularLocation>
        <location evidence="1">Membrane</location>
        <topology evidence="1">Multi-pass membrane protein</topology>
    </subcellularLocation>
</comment>
<dbReference type="Gene3D" id="1.20.1250.20">
    <property type="entry name" value="MFS general substrate transporter like domains"/>
    <property type="match status" value="1"/>
</dbReference>
<evidence type="ECO:0000256" key="3">
    <source>
        <dbReference type="ARBA" id="ARBA00022989"/>
    </source>
</evidence>
<evidence type="ECO:0000256" key="1">
    <source>
        <dbReference type="ARBA" id="ARBA00004141"/>
    </source>
</evidence>
<dbReference type="Pfam" id="PF07690">
    <property type="entry name" value="MFS_1"/>
    <property type="match status" value="1"/>
</dbReference>